<gene>
    <name evidence="8" type="primary">folB</name>
    <name evidence="8" type="ORF">BACCIP111883_04227</name>
</gene>
<organism evidence="8 9">
    <name type="scientific">Sutcliffiella rhizosphaerae</name>
    <dbReference type="NCBI Taxonomy" id="2880967"/>
    <lineage>
        <taxon>Bacteria</taxon>
        <taxon>Bacillati</taxon>
        <taxon>Bacillota</taxon>
        <taxon>Bacilli</taxon>
        <taxon>Bacillales</taxon>
        <taxon>Bacillaceae</taxon>
        <taxon>Sutcliffiella</taxon>
    </lineage>
</organism>
<comment type="pathway">
    <text evidence="2 6">Cofactor biosynthesis; tetrahydrofolate biosynthesis; 2-amino-4-hydroxy-6-hydroxymethyl-7,8-dihydropteridine diphosphate from 7,8-dihydroneopterin triphosphate: step 3/4.</text>
</comment>
<evidence type="ECO:0000256" key="6">
    <source>
        <dbReference type="RuleBase" id="RU362079"/>
    </source>
</evidence>
<dbReference type="SUPFAM" id="SSF55620">
    <property type="entry name" value="Tetrahydrobiopterin biosynthesis enzymes-like"/>
    <property type="match status" value="1"/>
</dbReference>
<accession>A0ABM8YTY3</accession>
<dbReference type="RefSeq" id="WP_230504836.1">
    <property type="nucleotide sequence ID" value="NZ_CAKJTJ010000047.1"/>
</dbReference>
<dbReference type="EMBL" id="CAKJTJ010000047">
    <property type="protein sequence ID" value="CAG9623416.1"/>
    <property type="molecule type" value="Genomic_DNA"/>
</dbReference>
<reference evidence="8 9" key="1">
    <citation type="submission" date="2021-10" db="EMBL/GenBank/DDBJ databases">
        <authorList>
            <person name="Criscuolo A."/>
        </authorList>
    </citation>
    <scope>NUCLEOTIDE SEQUENCE [LARGE SCALE GENOMIC DNA]</scope>
    <source>
        <strain evidence="9">CIP 111883</strain>
    </source>
</reference>
<dbReference type="SMART" id="SM00905">
    <property type="entry name" value="FolB"/>
    <property type="match status" value="1"/>
</dbReference>
<evidence type="ECO:0000313" key="9">
    <source>
        <dbReference type="Proteomes" id="UP000789833"/>
    </source>
</evidence>
<keyword evidence="4 6" id="KW-0289">Folate biosynthesis</keyword>
<dbReference type="PANTHER" id="PTHR42844:SF1">
    <property type="entry name" value="DIHYDRONEOPTERIN ALDOLASE 1-RELATED"/>
    <property type="match status" value="1"/>
</dbReference>
<dbReference type="NCBIfam" id="TIGR00526">
    <property type="entry name" value="folB_dom"/>
    <property type="match status" value="1"/>
</dbReference>
<dbReference type="GO" id="GO:0004150">
    <property type="term" value="F:dihydroneopterin aldolase activity"/>
    <property type="evidence" value="ECO:0007669"/>
    <property type="project" value="UniProtKB-EC"/>
</dbReference>
<evidence type="ECO:0000313" key="8">
    <source>
        <dbReference type="EMBL" id="CAG9623416.1"/>
    </source>
</evidence>
<evidence type="ECO:0000256" key="2">
    <source>
        <dbReference type="ARBA" id="ARBA00005013"/>
    </source>
</evidence>
<evidence type="ECO:0000256" key="1">
    <source>
        <dbReference type="ARBA" id="ARBA00001353"/>
    </source>
</evidence>
<evidence type="ECO:0000256" key="5">
    <source>
        <dbReference type="ARBA" id="ARBA00023239"/>
    </source>
</evidence>
<dbReference type="InterPro" id="IPR006157">
    <property type="entry name" value="FolB_dom"/>
</dbReference>
<dbReference type="CDD" id="cd00534">
    <property type="entry name" value="DHNA_DHNTPE"/>
    <property type="match status" value="1"/>
</dbReference>
<comment type="function">
    <text evidence="6">Catalyzes the conversion of 7,8-dihydroneopterin to 6-hydroxymethyl-7,8-dihydropterin.</text>
</comment>
<evidence type="ECO:0000256" key="3">
    <source>
        <dbReference type="ARBA" id="ARBA00005708"/>
    </source>
</evidence>
<dbReference type="PANTHER" id="PTHR42844">
    <property type="entry name" value="DIHYDRONEOPTERIN ALDOLASE 1-RELATED"/>
    <property type="match status" value="1"/>
</dbReference>
<dbReference type="Pfam" id="PF02152">
    <property type="entry name" value="FolB"/>
    <property type="match status" value="1"/>
</dbReference>
<comment type="similarity">
    <text evidence="3 6">Belongs to the DHNA family.</text>
</comment>
<proteinExistence type="inferred from homology"/>
<feature type="domain" description="Dihydroneopterin aldolase/epimerase" evidence="7">
    <location>
        <begin position="4"/>
        <end position="117"/>
    </location>
</feature>
<dbReference type="InterPro" id="IPR043133">
    <property type="entry name" value="GTP-CH-I_C/QueF"/>
</dbReference>
<evidence type="ECO:0000259" key="7">
    <source>
        <dbReference type="SMART" id="SM00905"/>
    </source>
</evidence>
<dbReference type="Proteomes" id="UP000789833">
    <property type="component" value="Unassembled WGS sequence"/>
</dbReference>
<dbReference type="NCBIfam" id="TIGR00525">
    <property type="entry name" value="folB"/>
    <property type="match status" value="1"/>
</dbReference>
<keyword evidence="5 6" id="KW-0456">Lyase</keyword>
<protein>
    <recommendedName>
        <fullName evidence="6">7,8-dihydroneopterin aldolase</fullName>
        <ecNumber evidence="6">4.1.2.25</ecNumber>
    </recommendedName>
</protein>
<sequence>MDKIYVNQMKFYGYHGVFPEETKLGQRFTVDLTIELDLSQAGNTDDLTKSVNYADLYQACKKVVEEETYKLVETVAERIAAEILTSFSIVSSCTVKVIKPDPPIPGHYDSVAVEITRGQKR</sequence>
<comment type="catalytic activity">
    <reaction evidence="1 6">
        <text>7,8-dihydroneopterin = 6-hydroxymethyl-7,8-dihydropterin + glycolaldehyde</text>
        <dbReference type="Rhea" id="RHEA:10540"/>
        <dbReference type="ChEBI" id="CHEBI:17001"/>
        <dbReference type="ChEBI" id="CHEBI:17071"/>
        <dbReference type="ChEBI" id="CHEBI:44841"/>
        <dbReference type="EC" id="4.1.2.25"/>
    </reaction>
</comment>
<comment type="caution">
    <text evidence="8">The sequence shown here is derived from an EMBL/GenBank/DDBJ whole genome shotgun (WGS) entry which is preliminary data.</text>
</comment>
<dbReference type="EC" id="4.1.2.25" evidence="6"/>
<evidence type="ECO:0000256" key="4">
    <source>
        <dbReference type="ARBA" id="ARBA00022909"/>
    </source>
</evidence>
<dbReference type="InterPro" id="IPR006156">
    <property type="entry name" value="Dihydroneopterin_aldolase"/>
</dbReference>
<dbReference type="Gene3D" id="3.30.1130.10">
    <property type="match status" value="1"/>
</dbReference>
<name>A0ABM8YTY3_9BACI</name>
<keyword evidence="9" id="KW-1185">Reference proteome</keyword>